<keyword evidence="3" id="KW-0862">Zinc</keyword>
<dbReference type="InterPro" id="IPR032566">
    <property type="entry name" value="Znf-C2HE"/>
</dbReference>
<evidence type="ECO:0000256" key="6">
    <source>
        <dbReference type="SAM" id="MobiDB-lite"/>
    </source>
</evidence>
<keyword evidence="2" id="KW-0479">Metal-binding</keyword>
<keyword evidence="4" id="KW-0238">DNA-binding</keyword>
<dbReference type="Proteomes" id="UP001313282">
    <property type="component" value="Unassembled WGS sequence"/>
</dbReference>
<evidence type="ECO:0000256" key="2">
    <source>
        <dbReference type="ARBA" id="ARBA00022723"/>
    </source>
</evidence>
<dbReference type="PANTHER" id="PTHR12486:SF4">
    <property type="entry name" value="APRATAXIN"/>
    <property type="match status" value="1"/>
</dbReference>
<proteinExistence type="predicted"/>
<dbReference type="AlphaFoldDB" id="A0AAN8MUN2"/>
<feature type="domain" description="HIT" evidence="7">
    <location>
        <begin position="131"/>
        <end position="270"/>
    </location>
</feature>
<keyword evidence="10" id="KW-1185">Reference proteome</keyword>
<dbReference type="GO" id="GO:0005634">
    <property type="term" value="C:nucleus"/>
    <property type="evidence" value="ECO:0007669"/>
    <property type="project" value="UniProtKB-SubCell"/>
</dbReference>
<evidence type="ECO:0000256" key="4">
    <source>
        <dbReference type="ARBA" id="ARBA00023125"/>
    </source>
</evidence>
<dbReference type="SUPFAM" id="SSF54197">
    <property type="entry name" value="HIT-like"/>
    <property type="match status" value="1"/>
</dbReference>
<organism evidence="9 10">
    <name type="scientific">Orbilia javanica</name>
    <dbReference type="NCBI Taxonomy" id="47235"/>
    <lineage>
        <taxon>Eukaryota</taxon>
        <taxon>Fungi</taxon>
        <taxon>Dikarya</taxon>
        <taxon>Ascomycota</taxon>
        <taxon>Pezizomycotina</taxon>
        <taxon>Orbiliomycetes</taxon>
        <taxon>Orbiliales</taxon>
        <taxon>Orbiliaceae</taxon>
        <taxon>Orbilia</taxon>
    </lineage>
</organism>
<evidence type="ECO:0000256" key="1">
    <source>
        <dbReference type="ARBA" id="ARBA00004123"/>
    </source>
</evidence>
<reference evidence="9 10" key="1">
    <citation type="submission" date="2019-10" db="EMBL/GenBank/DDBJ databases">
        <authorList>
            <person name="Palmer J.M."/>
        </authorList>
    </citation>
    <scope>NUCLEOTIDE SEQUENCE [LARGE SCALE GENOMIC DNA]</scope>
    <source>
        <strain evidence="9 10">TWF718</strain>
    </source>
</reference>
<evidence type="ECO:0000259" key="7">
    <source>
        <dbReference type="Pfam" id="PF01230"/>
    </source>
</evidence>
<dbReference type="GO" id="GO:1990165">
    <property type="term" value="F:single-strand break-containing DNA binding"/>
    <property type="evidence" value="ECO:0007669"/>
    <property type="project" value="TreeGrafter"/>
</dbReference>
<feature type="region of interest" description="Disordered" evidence="6">
    <location>
        <begin position="1"/>
        <end position="111"/>
    </location>
</feature>
<evidence type="ECO:0000259" key="8">
    <source>
        <dbReference type="Pfam" id="PF16278"/>
    </source>
</evidence>
<dbReference type="PANTHER" id="PTHR12486">
    <property type="entry name" value="APRATAXIN-RELATED"/>
    <property type="match status" value="1"/>
</dbReference>
<dbReference type="InterPro" id="IPR036265">
    <property type="entry name" value="HIT-like_sf"/>
</dbReference>
<keyword evidence="5" id="KW-0539">Nucleus</keyword>
<dbReference type="Pfam" id="PF16278">
    <property type="entry name" value="zf-C2HE"/>
    <property type="match status" value="1"/>
</dbReference>
<comment type="caution">
    <text evidence="9">The sequence shown here is derived from an EMBL/GenBank/DDBJ whole genome shotgun (WGS) entry which is preliminary data.</text>
</comment>
<evidence type="ECO:0000256" key="3">
    <source>
        <dbReference type="ARBA" id="ARBA00022833"/>
    </source>
</evidence>
<evidence type="ECO:0000256" key="5">
    <source>
        <dbReference type="ARBA" id="ARBA00023242"/>
    </source>
</evidence>
<sequence length="350" mass="39433">MSRHQPHNTNSNPQLLDMDESARSPRSSKRRRQDMSADEDETDSASSRAESPSNLLDEPSSSAKGAKATKSTATEVRKNAFTELMSKKPKPNPPAPAPKVQRPGPNPYFLNSDPRAGLAVYLSDPASVPSKSMLFYNDDFVVIKDAFPKSTVHALILPRDISITHLEPLELLNSNPELLASVREIALQTRDLLAKELRRVHLKTSALERTRQKAFEGLEERAISEPGFDPDSEESQALLPPGRDWTSCIKIGVHARPSMSNLHIHLISEDMHSDRVKTKKHYNSFNSGFFVNLDEFPLDKGDERIPSVGHVTNGMLKGDMVCWKCKRNFKNRFKELKDHLDAEYEIWKKI</sequence>
<name>A0AAN8MUN2_9PEZI</name>
<comment type="subcellular location">
    <subcellularLocation>
        <location evidence="1">Nucleus</location>
    </subcellularLocation>
</comment>
<dbReference type="GO" id="GO:0030983">
    <property type="term" value="F:mismatched DNA binding"/>
    <property type="evidence" value="ECO:0007669"/>
    <property type="project" value="TreeGrafter"/>
</dbReference>
<feature type="compositionally biased region" description="Low complexity" evidence="6">
    <location>
        <begin position="60"/>
        <end position="74"/>
    </location>
</feature>
<accession>A0AAN8MUN2</accession>
<dbReference type="GO" id="GO:0033699">
    <property type="term" value="F:DNA 5'-adenosine monophosphate hydrolase activity"/>
    <property type="evidence" value="ECO:0007669"/>
    <property type="project" value="TreeGrafter"/>
</dbReference>
<dbReference type="GO" id="GO:0000012">
    <property type="term" value="P:single strand break repair"/>
    <property type="evidence" value="ECO:0007669"/>
    <property type="project" value="TreeGrafter"/>
</dbReference>
<dbReference type="Pfam" id="PF01230">
    <property type="entry name" value="HIT"/>
    <property type="match status" value="1"/>
</dbReference>
<protein>
    <submittedName>
        <fullName evidence="9">Aprataxin-like protein</fullName>
    </submittedName>
</protein>
<evidence type="ECO:0000313" key="10">
    <source>
        <dbReference type="Proteomes" id="UP001313282"/>
    </source>
</evidence>
<dbReference type="GO" id="GO:0003725">
    <property type="term" value="F:double-stranded RNA binding"/>
    <property type="evidence" value="ECO:0007669"/>
    <property type="project" value="TreeGrafter"/>
</dbReference>
<dbReference type="EMBL" id="JAVHNR010000008">
    <property type="protein sequence ID" value="KAK6335131.1"/>
    <property type="molecule type" value="Genomic_DNA"/>
</dbReference>
<gene>
    <name evidence="9" type="primary">HNT3</name>
    <name evidence="9" type="ORF">TWF718_010569</name>
</gene>
<evidence type="ECO:0000313" key="9">
    <source>
        <dbReference type="EMBL" id="KAK6335131.1"/>
    </source>
</evidence>
<dbReference type="InterPro" id="IPR011146">
    <property type="entry name" value="HIT-like"/>
</dbReference>
<dbReference type="Gene3D" id="3.30.428.10">
    <property type="entry name" value="HIT-like"/>
    <property type="match status" value="1"/>
</dbReference>
<dbReference type="GO" id="GO:0003697">
    <property type="term" value="F:single-stranded DNA binding"/>
    <property type="evidence" value="ECO:0007669"/>
    <property type="project" value="TreeGrafter"/>
</dbReference>
<feature type="domain" description="Aprataxin C2HE/C2H2/C2HC zinc finger" evidence="8">
    <location>
        <begin position="286"/>
        <end position="345"/>
    </location>
</feature>
<dbReference type="GO" id="GO:0046872">
    <property type="term" value="F:metal ion binding"/>
    <property type="evidence" value="ECO:0007669"/>
    <property type="project" value="UniProtKB-KW"/>
</dbReference>